<dbReference type="EMBL" id="UGYN01000002">
    <property type="protein sequence ID" value="SUI43306.1"/>
    <property type="molecule type" value="Genomic_DNA"/>
</dbReference>
<dbReference type="Proteomes" id="UP000255529">
    <property type="component" value="Unassembled WGS sequence"/>
</dbReference>
<evidence type="ECO:0000313" key="1">
    <source>
        <dbReference type="EMBL" id="SUI43306.1"/>
    </source>
</evidence>
<accession>A0A379YBL4</accession>
<name>A0A379YBL4_9GAMM</name>
<reference evidence="1 2" key="1">
    <citation type="submission" date="2018-06" db="EMBL/GenBank/DDBJ databases">
        <authorList>
            <consortium name="Pathogen Informatics"/>
            <person name="Doyle S."/>
        </authorList>
    </citation>
    <scope>NUCLEOTIDE SEQUENCE [LARGE SCALE GENOMIC DNA]</scope>
    <source>
        <strain evidence="1 2">NCTC11544</strain>
    </source>
</reference>
<organism evidence="1 2">
    <name type="scientific">Serratia quinivorans</name>
    <dbReference type="NCBI Taxonomy" id="137545"/>
    <lineage>
        <taxon>Bacteria</taxon>
        <taxon>Pseudomonadati</taxon>
        <taxon>Pseudomonadota</taxon>
        <taxon>Gammaproteobacteria</taxon>
        <taxon>Enterobacterales</taxon>
        <taxon>Yersiniaceae</taxon>
        <taxon>Serratia</taxon>
    </lineage>
</organism>
<proteinExistence type="predicted"/>
<sequence length="120" mass="13627">MKFKINGLREPGNLEKERVVIEILEDGNVGNLVVTSTSQQGEGAVSSKIKNPYWIPDQDVKKGDLVVVYTKEGRKNNRENDDNSSSYFYYIGMDEPLYDENTKTAIVFSIGSWKFARRGE</sequence>
<protein>
    <submittedName>
        <fullName evidence="1">Uncharacterized protein</fullName>
    </submittedName>
</protein>
<dbReference type="AlphaFoldDB" id="A0A379YBL4"/>
<gene>
    <name evidence="1" type="ORF">NCTC11544_00161</name>
</gene>
<dbReference type="RefSeq" id="WP_115182691.1">
    <property type="nucleotide sequence ID" value="NZ_CAMKUF010000001.1"/>
</dbReference>
<evidence type="ECO:0000313" key="2">
    <source>
        <dbReference type="Proteomes" id="UP000255529"/>
    </source>
</evidence>